<dbReference type="GO" id="GO:0004553">
    <property type="term" value="F:hydrolase activity, hydrolyzing O-glycosyl compounds"/>
    <property type="evidence" value="ECO:0007669"/>
    <property type="project" value="TreeGrafter"/>
</dbReference>
<feature type="region of interest" description="Disordered" evidence="1">
    <location>
        <begin position="235"/>
        <end position="256"/>
    </location>
</feature>
<feature type="domain" description="Trehalase-like N-terminal" evidence="3">
    <location>
        <begin position="2"/>
        <end position="114"/>
    </location>
</feature>
<evidence type="ECO:0000256" key="1">
    <source>
        <dbReference type="SAM" id="MobiDB-lite"/>
    </source>
</evidence>
<dbReference type="PANTHER" id="PTHR31616:SF0">
    <property type="entry name" value="GLUCAN 1,4-ALPHA-GLUCOSIDASE"/>
    <property type="match status" value="1"/>
</dbReference>
<evidence type="ECO:0000313" key="4">
    <source>
        <dbReference type="EMBL" id="GGH62180.1"/>
    </source>
</evidence>
<keyword evidence="5" id="KW-1185">Reference proteome</keyword>
<proteinExistence type="predicted"/>
<accession>A0A917ITR2</accession>
<dbReference type="RefSeq" id="WP_188359368.1">
    <property type="nucleotide sequence ID" value="NZ_BMDC01000001.1"/>
</dbReference>
<dbReference type="Pfam" id="PF19291">
    <property type="entry name" value="TREH_N"/>
    <property type="match status" value="1"/>
</dbReference>
<gene>
    <name evidence="4" type="ORF">GCM10007359_12150</name>
</gene>
<dbReference type="InterPro" id="IPR008928">
    <property type="entry name" value="6-hairpin_glycosidase_sf"/>
</dbReference>
<reference evidence="4 5" key="1">
    <citation type="journal article" date="2014" name="Int. J. Syst. Evol. Microbiol.">
        <title>Complete genome sequence of Corynebacterium casei LMG S-19264T (=DSM 44701T), isolated from a smear-ripened cheese.</title>
        <authorList>
            <consortium name="US DOE Joint Genome Institute (JGI-PGF)"/>
            <person name="Walter F."/>
            <person name="Albersmeier A."/>
            <person name="Kalinowski J."/>
            <person name="Ruckert C."/>
        </authorList>
    </citation>
    <scope>NUCLEOTIDE SEQUENCE [LARGE SCALE GENOMIC DNA]</scope>
    <source>
        <strain evidence="4 5">CCM 8669</strain>
    </source>
</reference>
<feature type="domain" description="GH15-like" evidence="2">
    <location>
        <begin position="338"/>
        <end position="702"/>
    </location>
</feature>
<dbReference type="Pfam" id="PF00723">
    <property type="entry name" value="Glyco_hydro_15"/>
    <property type="match status" value="1"/>
</dbReference>
<dbReference type="InterPro" id="IPR012341">
    <property type="entry name" value="6hp_glycosidase-like_sf"/>
</dbReference>
<sequence>MASFIEDYALLSDMNTGALVSRAGSIDWFCAPRFDSGAVFTALLGDREDGRWLLAPLESVNPSPVEEVRTERSYRENTFVLQTVWHVGDASVRITDFMPLAGGTSIVRNVEGLTGEVTMLQELNLRFDNGKTTPWATRYEGPIDPATGQPDEDQSMLVGMAGPHALVFRGSPMPEGQYGNHTDTFTVSAGQNFVFSLSYFASNHNPPAPIDYATSLTYALDQWSEWSGLYVNELPEESAQEPEAETGQTPTGNDPAETEISAVRTLPADAGVGGVAASSQQNLRSQDDAAAGVPEIENSNTQALEIDSETYHELVQTSVQPIVPSTPEEIQTQSDDTYREARLRSLLVLRALISRETGGLVGAITTSLPETIGGRRNWDYRFAWLRDVAMAMDVTLVHGHERETAQLRNWILRALANNPRRPHAVYGVAGEKDDLDRRLNLPGYEGSQPVRSGNGSDDSFQGDALGQVLVTFANLRDNGVGEDHLSWPLQKALLNAAADRIGQPDRSIWEIMGDPAVFTHSQVMLWAAFNAGVSAVEEHGMAGDAVLWSECRDTVAREILTRGYNAELNSFVQTYDGFTVDVSLLQLAQVGFVSWDDPRMLGTVEQIEKQLQHPSGMIRRYINRNGFDGFEDQDPPHFAASLWLAEQYIRSGREAEGRRLLDTVLEAANDLGLMSSEYDFDSNRMTGNFPHSLAHIALIRVVEALGI</sequence>
<dbReference type="PANTHER" id="PTHR31616">
    <property type="entry name" value="TREHALASE"/>
    <property type="match status" value="1"/>
</dbReference>
<evidence type="ECO:0000313" key="5">
    <source>
        <dbReference type="Proteomes" id="UP000600171"/>
    </source>
</evidence>
<dbReference type="AlphaFoldDB" id="A0A917ITR2"/>
<name>A0A917ITR2_9MICC</name>
<dbReference type="Proteomes" id="UP000600171">
    <property type="component" value="Unassembled WGS sequence"/>
</dbReference>
<feature type="compositionally biased region" description="Acidic residues" evidence="1">
    <location>
        <begin position="235"/>
        <end position="244"/>
    </location>
</feature>
<organism evidence="4 5">
    <name type="scientific">Rothia aerolata</name>
    <dbReference type="NCBI Taxonomy" id="1812262"/>
    <lineage>
        <taxon>Bacteria</taxon>
        <taxon>Bacillati</taxon>
        <taxon>Actinomycetota</taxon>
        <taxon>Actinomycetes</taxon>
        <taxon>Micrococcales</taxon>
        <taxon>Micrococcaceae</taxon>
        <taxon>Rothia</taxon>
    </lineage>
</organism>
<dbReference type="InterPro" id="IPR045582">
    <property type="entry name" value="Trehalase-like_N"/>
</dbReference>
<evidence type="ECO:0000259" key="3">
    <source>
        <dbReference type="Pfam" id="PF19291"/>
    </source>
</evidence>
<comment type="caution">
    <text evidence="4">The sequence shown here is derived from an EMBL/GenBank/DDBJ whole genome shotgun (WGS) entry which is preliminary data.</text>
</comment>
<protein>
    <recommendedName>
        <fullName evidence="6">Glycoside hydrolase family 15 protein</fullName>
    </recommendedName>
</protein>
<evidence type="ECO:0000259" key="2">
    <source>
        <dbReference type="Pfam" id="PF00723"/>
    </source>
</evidence>
<dbReference type="InterPro" id="IPR011613">
    <property type="entry name" value="GH15-like"/>
</dbReference>
<dbReference type="EMBL" id="BMDC01000001">
    <property type="protein sequence ID" value="GGH62180.1"/>
    <property type="molecule type" value="Genomic_DNA"/>
</dbReference>
<evidence type="ECO:0008006" key="6">
    <source>
        <dbReference type="Google" id="ProtNLM"/>
    </source>
</evidence>
<dbReference type="GO" id="GO:0005975">
    <property type="term" value="P:carbohydrate metabolic process"/>
    <property type="evidence" value="ECO:0007669"/>
    <property type="project" value="InterPro"/>
</dbReference>
<dbReference type="Gene3D" id="1.50.10.10">
    <property type="match status" value="1"/>
</dbReference>
<dbReference type="SUPFAM" id="SSF48208">
    <property type="entry name" value="Six-hairpin glycosidases"/>
    <property type="match status" value="1"/>
</dbReference>